<protein>
    <recommendedName>
        <fullName evidence="3">thiazole synthase</fullName>
        <ecNumber evidence="3">2.8.1.10</ecNumber>
    </recommendedName>
</protein>
<evidence type="ECO:0000256" key="1">
    <source>
        <dbReference type="ARBA" id="ARBA00002834"/>
    </source>
</evidence>
<keyword evidence="6" id="KW-0704">Schiff base</keyword>
<evidence type="ECO:0000313" key="11">
    <source>
        <dbReference type="Proteomes" id="UP000604381"/>
    </source>
</evidence>
<dbReference type="SUPFAM" id="SSF110399">
    <property type="entry name" value="ThiG-like"/>
    <property type="match status" value="1"/>
</dbReference>
<dbReference type="EC" id="2.8.1.10" evidence="3"/>
<dbReference type="PANTHER" id="PTHR34266">
    <property type="entry name" value="THIAZOLE SYNTHASE"/>
    <property type="match status" value="1"/>
</dbReference>
<comment type="catalytic activity">
    <reaction evidence="7">
        <text>[ThiS sulfur-carrier protein]-C-terminal-Gly-aminoethanethioate + 2-iminoacetate + 1-deoxy-D-xylulose 5-phosphate = [ThiS sulfur-carrier protein]-C-terminal Gly-Gly + 2-[(2R,5Z)-2-carboxy-4-methylthiazol-5(2H)-ylidene]ethyl phosphate + 2 H2O + H(+)</text>
        <dbReference type="Rhea" id="RHEA:26297"/>
        <dbReference type="Rhea" id="RHEA-COMP:12909"/>
        <dbReference type="Rhea" id="RHEA-COMP:19908"/>
        <dbReference type="ChEBI" id="CHEBI:15377"/>
        <dbReference type="ChEBI" id="CHEBI:15378"/>
        <dbReference type="ChEBI" id="CHEBI:57792"/>
        <dbReference type="ChEBI" id="CHEBI:62899"/>
        <dbReference type="ChEBI" id="CHEBI:77846"/>
        <dbReference type="ChEBI" id="CHEBI:90778"/>
        <dbReference type="ChEBI" id="CHEBI:232372"/>
        <dbReference type="EC" id="2.8.1.10"/>
    </reaction>
</comment>
<feature type="domain" description="Thiazole synthase ThiG" evidence="9">
    <location>
        <begin position="2"/>
        <end position="230"/>
    </location>
</feature>
<name>A0A930Y3D2_9GAMM</name>
<sequence>MAGRRLASRLLLGTSRYPSPAALADCVARAGPGLLTVSVRRSAGGGNAFYELLKEAGPPLVPNTAGCRTVAEACRTASMARELLGTNWVKLELIGDDETQAPDPFALVEAAEQLLREDYVVLAYCTEDLALCTRLAPIGSGQGLNHPERLALLRQRLAGSVLVVDAGIGRPSDAAAAMELGYDAVLLNTAVALAREPAPMAAAFRAAVDAGRTAYRAGIMPRHDMAQPSTLAPDIPVERYHPHKETQTQ</sequence>
<gene>
    <name evidence="10" type="ORF">ISN26_06875</name>
</gene>
<evidence type="ECO:0000256" key="8">
    <source>
        <dbReference type="SAM" id="MobiDB-lite"/>
    </source>
</evidence>
<evidence type="ECO:0000256" key="2">
    <source>
        <dbReference type="ARBA" id="ARBA00004948"/>
    </source>
</evidence>
<evidence type="ECO:0000259" key="9">
    <source>
        <dbReference type="Pfam" id="PF05690"/>
    </source>
</evidence>
<feature type="region of interest" description="Disordered" evidence="8">
    <location>
        <begin position="225"/>
        <end position="249"/>
    </location>
</feature>
<reference evidence="10" key="1">
    <citation type="submission" date="2020-10" db="EMBL/GenBank/DDBJ databases">
        <title>An improved Amphimedon queenslandica hologenome assembly reveals how three proteobacterial symbionts can extend the metabolic phenotypic of their marine sponge host.</title>
        <authorList>
            <person name="Degnan B."/>
            <person name="Degnan S."/>
            <person name="Xiang X."/>
        </authorList>
    </citation>
    <scope>NUCLEOTIDE SEQUENCE</scope>
    <source>
        <strain evidence="10">AqS2</strain>
    </source>
</reference>
<dbReference type="EMBL" id="JADHEI010000052">
    <property type="protein sequence ID" value="MBF2735776.1"/>
    <property type="molecule type" value="Genomic_DNA"/>
</dbReference>
<feature type="compositionally biased region" description="Basic and acidic residues" evidence="8">
    <location>
        <begin position="236"/>
        <end position="249"/>
    </location>
</feature>
<dbReference type="PANTHER" id="PTHR34266:SF2">
    <property type="entry name" value="THIAZOLE SYNTHASE"/>
    <property type="match status" value="1"/>
</dbReference>
<evidence type="ECO:0000256" key="5">
    <source>
        <dbReference type="ARBA" id="ARBA00022977"/>
    </source>
</evidence>
<evidence type="ECO:0000256" key="4">
    <source>
        <dbReference type="ARBA" id="ARBA00022679"/>
    </source>
</evidence>
<comment type="function">
    <text evidence="1">Catalyzes the rearrangement of 1-deoxy-D-xylulose 5-phosphate (DXP) to produce the thiazole phosphate moiety of thiamine. Sulfur is provided by the thiocarboxylate moiety of the carrier protein ThiS. In vitro, sulfur can be provided by H(2)S.</text>
</comment>
<dbReference type="Gene3D" id="3.20.20.70">
    <property type="entry name" value="Aldolase class I"/>
    <property type="match status" value="1"/>
</dbReference>
<comment type="caution">
    <text evidence="10">The sequence shown here is derived from an EMBL/GenBank/DDBJ whole genome shotgun (WGS) entry which is preliminary data.</text>
</comment>
<evidence type="ECO:0000256" key="3">
    <source>
        <dbReference type="ARBA" id="ARBA00011960"/>
    </source>
</evidence>
<keyword evidence="4" id="KW-0808">Transferase</keyword>
<accession>A0A930Y3D2</accession>
<dbReference type="GO" id="GO:1990107">
    <property type="term" value="F:thiazole synthase activity"/>
    <property type="evidence" value="ECO:0007669"/>
    <property type="project" value="UniProtKB-EC"/>
</dbReference>
<dbReference type="InterPro" id="IPR008867">
    <property type="entry name" value="ThiG"/>
</dbReference>
<evidence type="ECO:0000256" key="7">
    <source>
        <dbReference type="ARBA" id="ARBA00049897"/>
    </source>
</evidence>
<dbReference type="Proteomes" id="UP000604381">
    <property type="component" value="Unassembled WGS sequence"/>
</dbReference>
<dbReference type="Pfam" id="PF05690">
    <property type="entry name" value="ThiG"/>
    <property type="match status" value="1"/>
</dbReference>
<dbReference type="InterPro" id="IPR033983">
    <property type="entry name" value="Thiazole_synthase_ThiG"/>
</dbReference>
<evidence type="ECO:0000256" key="6">
    <source>
        <dbReference type="ARBA" id="ARBA00023270"/>
    </source>
</evidence>
<proteinExistence type="predicted"/>
<dbReference type="InterPro" id="IPR013785">
    <property type="entry name" value="Aldolase_TIM"/>
</dbReference>
<organism evidence="10 11">
    <name type="scientific">Candidatus Amphirhobacter heronislandensis</name>
    <dbReference type="NCBI Taxonomy" id="1732024"/>
    <lineage>
        <taxon>Bacteria</taxon>
        <taxon>Pseudomonadati</taxon>
        <taxon>Pseudomonadota</taxon>
        <taxon>Gammaproteobacteria</taxon>
        <taxon>Candidatus Tethybacterales</taxon>
        <taxon>Candidatus Tethybacteraceae</taxon>
        <taxon>Candidatus Amphirhobacter</taxon>
    </lineage>
</organism>
<keyword evidence="5" id="KW-0784">Thiamine biosynthesis</keyword>
<comment type="pathway">
    <text evidence="2">Cofactor biosynthesis; thiamine diphosphate biosynthesis.</text>
</comment>
<dbReference type="AlphaFoldDB" id="A0A930Y3D2"/>
<evidence type="ECO:0000313" key="10">
    <source>
        <dbReference type="EMBL" id="MBF2735776.1"/>
    </source>
</evidence>
<keyword evidence="11" id="KW-1185">Reference proteome</keyword>